<gene>
    <name evidence="3" type="ORF">SAMN04489707_105511</name>
</gene>
<dbReference type="InterPro" id="IPR002656">
    <property type="entry name" value="Acyl_transf_3_dom"/>
</dbReference>
<dbReference type="Proteomes" id="UP000183656">
    <property type="component" value="Unassembled WGS sequence"/>
</dbReference>
<dbReference type="PANTHER" id="PTHR36927">
    <property type="entry name" value="BLR4337 PROTEIN"/>
    <property type="match status" value="1"/>
</dbReference>
<feature type="transmembrane region" description="Helical" evidence="1">
    <location>
        <begin position="189"/>
        <end position="207"/>
    </location>
</feature>
<evidence type="ECO:0000313" key="3">
    <source>
        <dbReference type="EMBL" id="SFU97847.1"/>
    </source>
</evidence>
<evidence type="ECO:0000259" key="2">
    <source>
        <dbReference type="Pfam" id="PF01757"/>
    </source>
</evidence>
<dbReference type="EMBL" id="FPBX01000055">
    <property type="protein sequence ID" value="SFU97847.1"/>
    <property type="molecule type" value="Genomic_DNA"/>
</dbReference>
<feature type="transmembrane region" description="Helical" evidence="1">
    <location>
        <begin position="253"/>
        <end position="271"/>
    </location>
</feature>
<name>A0A1I7KK72_9BURK</name>
<dbReference type="Pfam" id="PF01757">
    <property type="entry name" value="Acyl_transf_3"/>
    <property type="match status" value="1"/>
</dbReference>
<feature type="transmembrane region" description="Helical" evidence="1">
    <location>
        <begin position="57"/>
        <end position="79"/>
    </location>
</feature>
<dbReference type="AlphaFoldDB" id="A0A1I7KK72"/>
<keyword evidence="1" id="KW-1133">Transmembrane helix</keyword>
<dbReference type="GO" id="GO:0016747">
    <property type="term" value="F:acyltransferase activity, transferring groups other than amino-acyl groups"/>
    <property type="evidence" value="ECO:0007669"/>
    <property type="project" value="InterPro"/>
</dbReference>
<feature type="transmembrane region" description="Helical" evidence="1">
    <location>
        <begin position="291"/>
        <end position="313"/>
    </location>
</feature>
<keyword evidence="1" id="KW-0812">Transmembrane</keyword>
<keyword evidence="1" id="KW-0472">Membrane</keyword>
<keyword evidence="4" id="KW-1185">Reference proteome</keyword>
<evidence type="ECO:0000313" key="4">
    <source>
        <dbReference type="Proteomes" id="UP000183656"/>
    </source>
</evidence>
<dbReference type="PANTHER" id="PTHR36927:SF1">
    <property type="entry name" value="MDO-LIKE PROTEIN"/>
    <property type="match status" value="1"/>
</dbReference>
<feature type="transmembrane region" description="Helical" evidence="1">
    <location>
        <begin position="99"/>
        <end position="118"/>
    </location>
</feature>
<accession>A0A1I7KK72</accession>
<protein>
    <recommendedName>
        <fullName evidence="2">Acyltransferase 3 domain-containing protein</fullName>
    </recommendedName>
</protein>
<evidence type="ECO:0000256" key="1">
    <source>
        <dbReference type="SAM" id="Phobius"/>
    </source>
</evidence>
<sequence>MPHPPPHPERLHALDNLRATMMWLGIVLHVAVIHLAGPSPLPWRDNQTTPAADLLVAFIHAFRMPVFFILAGFFVALLIARRGTRAMVRNRLQRLALPFALFWPPLFALCGVLALAFMHRMARGTWGLDPALMQTAPSTPAGPSTMHMWFLWMLLWLSLGTALAHAALARLAPAAPRWLGGVMARLGRTPWGLALLTLPLAGAGMLYPDGLLRPNGAFLPPWTEWLHNGLFYGFGLALYAHREALLAHYVRRWSWYAGAGLVLFCATGALFEARPHAAEGLPEALRLGVALAYNATAWCWSLALIGGFLAHVPRRSAWLGYLADSSYWVYLVHMPMTIGFGALLFGLEWPAGAKIGLNIAATSLLSLASYHLLVRYSAVGALLNGQRHTRAPRPLPSAAPAR</sequence>
<dbReference type="RefSeq" id="WP_054257509.1">
    <property type="nucleotide sequence ID" value="NZ_CYIG01000042.1"/>
</dbReference>
<feature type="transmembrane region" description="Helical" evidence="1">
    <location>
        <begin position="359"/>
        <end position="383"/>
    </location>
</feature>
<dbReference type="OrthoDB" id="5504996at2"/>
<dbReference type="STRING" id="343013.SAMN04489707_105511"/>
<organism evidence="3 4">
    <name type="scientific">Paenacidovorax caeni</name>
    <dbReference type="NCBI Taxonomy" id="343013"/>
    <lineage>
        <taxon>Bacteria</taxon>
        <taxon>Pseudomonadati</taxon>
        <taxon>Pseudomonadota</taxon>
        <taxon>Betaproteobacteria</taxon>
        <taxon>Burkholderiales</taxon>
        <taxon>Comamonadaceae</taxon>
        <taxon>Paenacidovorax</taxon>
    </lineage>
</organism>
<feature type="transmembrane region" description="Helical" evidence="1">
    <location>
        <begin position="222"/>
        <end position="241"/>
    </location>
</feature>
<reference evidence="3 4" key="1">
    <citation type="submission" date="2016-10" db="EMBL/GenBank/DDBJ databases">
        <authorList>
            <person name="de Groot N.N."/>
        </authorList>
    </citation>
    <scope>NUCLEOTIDE SEQUENCE [LARGE SCALE GENOMIC DNA]</scope>
    <source>
        <strain evidence="3 4">R-24608</strain>
    </source>
</reference>
<proteinExistence type="predicted"/>
<feature type="transmembrane region" description="Helical" evidence="1">
    <location>
        <begin position="325"/>
        <end position="347"/>
    </location>
</feature>
<feature type="transmembrane region" description="Helical" evidence="1">
    <location>
        <begin position="149"/>
        <end position="168"/>
    </location>
</feature>
<feature type="domain" description="Acyltransferase 3" evidence="2">
    <location>
        <begin position="12"/>
        <end position="356"/>
    </location>
</feature>
<dbReference type="InterPro" id="IPR050623">
    <property type="entry name" value="Glucan_succinyl_AcylTrfase"/>
</dbReference>
<feature type="transmembrane region" description="Helical" evidence="1">
    <location>
        <begin position="20"/>
        <end position="37"/>
    </location>
</feature>